<dbReference type="InterPro" id="IPR019787">
    <property type="entry name" value="Znf_PHD-finger"/>
</dbReference>
<dbReference type="AlphaFoldDB" id="A0AAV9U810"/>
<name>A0AAV9U810_9PEZI</name>
<feature type="domain" description="PHD-type" evidence="8">
    <location>
        <begin position="164"/>
        <end position="220"/>
    </location>
</feature>
<reference evidence="9 10" key="1">
    <citation type="submission" date="2019-10" db="EMBL/GenBank/DDBJ databases">
        <authorList>
            <person name="Palmer J.M."/>
        </authorList>
    </citation>
    <scope>NUCLEOTIDE SEQUENCE [LARGE SCALE GENOMIC DNA]</scope>
    <source>
        <strain evidence="9 10">TWF696</strain>
    </source>
</reference>
<organism evidence="9 10">
    <name type="scientific">Orbilia brochopaga</name>
    <dbReference type="NCBI Taxonomy" id="3140254"/>
    <lineage>
        <taxon>Eukaryota</taxon>
        <taxon>Fungi</taxon>
        <taxon>Dikarya</taxon>
        <taxon>Ascomycota</taxon>
        <taxon>Pezizomycotina</taxon>
        <taxon>Orbiliomycetes</taxon>
        <taxon>Orbiliales</taxon>
        <taxon>Orbiliaceae</taxon>
        <taxon>Orbilia</taxon>
    </lineage>
</organism>
<evidence type="ECO:0000256" key="3">
    <source>
        <dbReference type="ARBA" id="ARBA00022771"/>
    </source>
</evidence>
<keyword evidence="2" id="KW-0479">Metal-binding</keyword>
<dbReference type="InterPro" id="IPR013083">
    <property type="entry name" value="Znf_RING/FYVE/PHD"/>
</dbReference>
<proteinExistence type="predicted"/>
<comment type="subcellular location">
    <subcellularLocation>
        <location evidence="1">Nucleus</location>
    </subcellularLocation>
</comment>
<keyword evidence="5" id="KW-0539">Nucleus</keyword>
<dbReference type="SUPFAM" id="SSF57903">
    <property type="entry name" value="FYVE/PHD zinc finger"/>
    <property type="match status" value="1"/>
</dbReference>
<evidence type="ECO:0000313" key="10">
    <source>
        <dbReference type="Proteomes" id="UP001375240"/>
    </source>
</evidence>
<evidence type="ECO:0000256" key="5">
    <source>
        <dbReference type="ARBA" id="ARBA00023242"/>
    </source>
</evidence>
<feature type="compositionally biased region" description="Basic residues" evidence="7">
    <location>
        <begin position="95"/>
        <end position="109"/>
    </location>
</feature>
<dbReference type="InterPro" id="IPR019786">
    <property type="entry name" value="Zinc_finger_PHD-type_CS"/>
</dbReference>
<feature type="compositionally biased region" description="Low complexity" evidence="7">
    <location>
        <begin position="15"/>
        <end position="33"/>
    </location>
</feature>
<dbReference type="PANTHER" id="PTHR12628:SF10">
    <property type="entry name" value="HOMEOBOX DOMAIN-CONTAINING PROTEIN"/>
    <property type="match status" value="1"/>
</dbReference>
<evidence type="ECO:0000256" key="7">
    <source>
        <dbReference type="SAM" id="MobiDB-lite"/>
    </source>
</evidence>
<dbReference type="EMBL" id="JAVHNQ010000010">
    <property type="protein sequence ID" value="KAK6337752.1"/>
    <property type="molecule type" value="Genomic_DNA"/>
</dbReference>
<dbReference type="GO" id="GO:0008270">
    <property type="term" value="F:zinc ion binding"/>
    <property type="evidence" value="ECO:0007669"/>
    <property type="project" value="UniProtKB-KW"/>
</dbReference>
<dbReference type="InterPro" id="IPR011011">
    <property type="entry name" value="Znf_FYVE_PHD"/>
</dbReference>
<dbReference type="PROSITE" id="PS50016">
    <property type="entry name" value="ZF_PHD_2"/>
    <property type="match status" value="1"/>
</dbReference>
<keyword evidence="4" id="KW-0862">Zinc</keyword>
<protein>
    <recommendedName>
        <fullName evidence="8">PHD-type domain-containing protein</fullName>
    </recommendedName>
</protein>
<dbReference type="GO" id="GO:0045814">
    <property type="term" value="P:negative regulation of gene expression, epigenetic"/>
    <property type="evidence" value="ECO:0007669"/>
    <property type="project" value="TreeGrafter"/>
</dbReference>
<dbReference type="SMART" id="SM00249">
    <property type="entry name" value="PHD"/>
    <property type="match status" value="1"/>
</dbReference>
<dbReference type="Proteomes" id="UP001375240">
    <property type="component" value="Unassembled WGS sequence"/>
</dbReference>
<dbReference type="GO" id="GO:0005634">
    <property type="term" value="C:nucleus"/>
    <property type="evidence" value="ECO:0007669"/>
    <property type="project" value="UniProtKB-SubCell"/>
</dbReference>
<feature type="compositionally biased region" description="Low complexity" evidence="7">
    <location>
        <begin position="83"/>
        <end position="93"/>
    </location>
</feature>
<feature type="region of interest" description="Disordered" evidence="7">
    <location>
        <begin position="75"/>
        <end position="150"/>
    </location>
</feature>
<evidence type="ECO:0000256" key="2">
    <source>
        <dbReference type="ARBA" id="ARBA00022723"/>
    </source>
</evidence>
<dbReference type="GO" id="GO:0003682">
    <property type="term" value="F:chromatin binding"/>
    <property type="evidence" value="ECO:0007669"/>
    <property type="project" value="TreeGrafter"/>
</dbReference>
<keyword evidence="3 6" id="KW-0863">Zinc-finger</keyword>
<dbReference type="InterPro" id="IPR001965">
    <property type="entry name" value="Znf_PHD"/>
</dbReference>
<dbReference type="PROSITE" id="PS01359">
    <property type="entry name" value="ZF_PHD_1"/>
    <property type="match status" value="1"/>
</dbReference>
<evidence type="ECO:0000313" key="9">
    <source>
        <dbReference type="EMBL" id="KAK6337752.1"/>
    </source>
</evidence>
<dbReference type="PANTHER" id="PTHR12628">
    <property type="entry name" value="POLYCOMB-LIKE TRANSCRIPTION FACTOR"/>
    <property type="match status" value="1"/>
</dbReference>
<evidence type="ECO:0000259" key="8">
    <source>
        <dbReference type="PROSITE" id="PS50016"/>
    </source>
</evidence>
<dbReference type="Gene3D" id="3.30.40.10">
    <property type="entry name" value="Zinc/RING finger domain, C3HC4 (zinc finger)"/>
    <property type="match status" value="1"/>
</dbReference>
<feature type="region of interest" description="Disordered" evidence="7">
    <location>
        <begin position="14"/>
        <end position="33"/>
    </location>
</feature>
<evidence type="ECO:0000256" key="6">
    <source>
        <dbReference type="PROSITE-ProRule" id="PRU00146"/>
    </source>
</evidence>
<dbReference type="Pfam" id="PF00628">
    <property type="entry name" value="PHD"/>
    <property type="match status" value="1"/>
</dbReference>
<evidence type="ECO:0000256" key="4">
    <source>
        <dbReference type="ARBA" id="ARBA00022833"/>
    </source>
</evidence>
<gene>
    <name evidence="9" type="ORF">TWF696_001233</name>
</gene>
<comment type="caution">
    <text evidence="9">The sequence shown here is derived from an EMBL/GenBank/DDBJ whole genome shotgun (WGS) entry which is preliminary data.</text>
</comment>
<evidence type="ECO:0000256" key="1">
    <source>
        <dbReference type="ARBA" id="ARBA00004123"/>
    </source>
</evidence>
<sequence>MAAVSYPKISIRFKGSGLPPAGGLLPPSASPSSTFAAVTSAMAAGSAPAATSSCDPAPAPKALRIVLRTGKRKLSDIEEPGEEAPASSASDAPAPKRRKKTTKHTHRGKGNSSSDERGSKTGAAKKSGRKLKLNPPVRAAASTSTHSPEWVHPLKGQRPFFTETIRCSSCLRADEDEDNQIVFCDGCEAAYHQYCHRPWIDDSYIHIAERKWFCARCTRPNPAPPAAVARAAGRVAPSAALMTGESLSLQQRMDYLSSLSHDRLITLLLFCEQRAPEIPLYPTTIEELLAEVKNKPGPDGHATGTAVTRPAQPVVQQYPVLAPVWADPGKIELFDEKDENYIPVFSPLPSPALPLNVSSDGELWDDDEDNPGITHIVDGVTIRPRRRRPVDAISISSGEVQEGEEDKEA</sequence>
<accession>A0AAV9U810</accession>
<dbReference type="GO" id="GO:0003677">
    <property type="term" value="F:DNA binding"/>
    <property type="evidence" value="ECO:0007669"/>
    <property type="project" value="TreeGrafter"/>
</dbReference>
<keyword evidence="10" id="KW-1185">Reference proteome</keyword>
<feature type="region of interest" description="Disordered" evidence="7">
    <location>
        <begin position="387"/>
        <end position="409"/>
    </location>
</feature>